<accession>A0A9P4LWP1</accession>
<dbReference type="OrthoDB" id="5363415at2759"/>
<gene>
    <name evidence="1" type="ORF">K490DRAFT_43651</name>
</gene>
<dbReference type="InterPro" id="IPR018858">
    <property type="entry name" value="DUF2458"/>
</dbReference>
<sequence length="223" mass="25319">MADQNAGQVPDLASVLANLASLAIQQQPPPVAVMPTQDPRPVPLHRRSTPQMPQMTATRTPVIDPATIIDWPQGLRCVSKIAARNPNFKTVLQKMITDQDKHELEWYHNCPMMISRFQLTIPRFGMRKSLEAQRATPEELEAYDMKVWRASRQMVDAMTAQLKNLGVPFFGVVPEKIMSAEEASSGQLRSYQPTSSRPTRITEEELLALQRKMLEYLEDMYRG</sequence>
<proteinExistence type="predicted"/>
<dbReference type="AlphaFoldDB" id="A0A9P4LWP1"/>
<protein>
    <submittedName>
        <fullName evidence="1">Uncharacterized protein</fullName>
    </submittedName>
</protein>
<keyword evidence="2" id="KW-1185">Reference proteome</keyword>
<dbReference type="EMBL" id="ML978723">
    <property type="protein sequence ID" value="KAF2086729.1"/>
    <property type="molecule type" value="Genomic_DNA"/>
</dbReference>
<evidence type="ECO:0000313" key="1">
    <source>
        <dbReference type="EMBL" id="KAF2086729.1"/>
    </source>
</evidence>
<dbReference type="Proteomes" id="UP000799776">
    <property type="component" value="Unassembled WGS sequence"/>
</dbReference>
<dbReference type="Pfam" id="PF10454">
    <property type="entry name" value="DUF2458"/>
    <property type="match status" value="1"/>
</dbReference>
<reference evidence="1" key="1">
    <citation type="journal article" date="2020" name="Stud. Mycol.">
        <title>101 Dothideomycetes genomes: a test case for predicting lifestyles and emergence of pathogens.</title>
        <authorList>
            <person name="Haridas S."/>
            <person name="Albert R."/>
            <person name="Binder M."/>
            <person name="Bloem J."/>
            <person name="Labutti K."/>
            <person name="Salamov A."/>
            <person name="Andreopoulos B."/>
            <person name="Baker S."/>
            <person name="Barry K."/>
            <person name="Bills G."/>
            <person name="Bluhm B."/>
            <person name="Cannon C."/>
            <person name="Castanera R."/>
            <person name="Culley D."/>
            <person name="Daum C."/>
            <person name="Ezra D."/>
            <person name="Gonzalez J."/>
            <person name="Henrissat B."/>
            <person name="Kuo A."/>
            <person name="Liang C."/>
            <person name="Lipzen A."/>
            <person name="Lutzoni F."/>
            <person name="Magnuson J."/>
            <person name="Mondo S."/>
            <person name="Nolan M."/>
            <person name="Ohm R."/>
            <person name="Pangilinan J."/>
            <person name="Park H.-J."/>
            <person name="Ramirez L."/>
            <person name="Alfaro M."/>
            <person name="Sun H."/>
            <person name="Tritt A."/>
            <person name="Yoshinaga Y."/>
            <person name="Zwiers L.-H."/>
            <person name="Turgeon B."/>
            <person name="Goodwin S."/>
            <person name="Spatafora J."/>
            <person name="Crous P."/>
            <person name="Grigoriev I."/>
        </authorList>
    </citation>
    <scope>NUCLEOTIDE SEQUENCE</scope>
    <source>
        <strain evidence="1">CBS 121410</strain>
    </source>
</reference>
<name>A0A9P4LWP1_9PEZI</name>
<comment type="caution">
    <text evidence="1">The sequence shown here is derived from an EMBL/GenBank/DDBJ whole genome shotgun (WGS) entry which is preliminary data.</text>
</comment>
<organism evidence="1 2">
    <name type="scientific">Saccharata proteae CBS 121410</name>
    <dbReference type="NCBI Taxonomy" id="1314787"/>
    <lineage>
        <taxon>Eukaryota</taxon>
        <taxon>Fungi</taxon>
        <taxon>Dikarya</taxon>
        <taxon>Ascomycota</taxon>
        <taxon>Pezizomycotina</taxon>
        <taxon>Dothideomycetes</taxon>
        <taxon>Dothideomycetes incertae sedis</taxon>
        <taxon>Botryosphaeriales</taxon>
        <taxon>Saccharataceae</taxon>
        <taxon>Saccharata</taxon>
    </lineage>
</organism>
<evidence type="ECO:0000313" key="2">
    <source>
        <dbReference type="Proteomes" id="UP000799776"/>
    </source>
</evidence>